<feature type="domain" description="Thioredoxin" evidence="1">
    <location>
        <begin position="44"/>
        <end position="155"/>
    </location>
</feature>
<dbReference type="SUPFAM" id="SSF52833">
    <property type="entry name" value="Thioredoxin-like"/>
    <property type="match status" value="1"/>
</dbReference>
<dbReference type="PANTHER" id="PTHR10438:SF425">
    <property type="entry name" value="THIOREDOXIN H1"/>
    <property type="match status" value="1"/>
</dbReference>
<reference evidence="2" key="1">
    <citation type="journal article" date="2014" name="Nat. Commun.">
        <title>The emerging biofuel crop Camelina sativa retains a highly undifferentiated hexaploid genome structure.</title>
        <authorList>
            <person name="Kagale S."/>
            <person name="Koh C."/>
            <person name="Nixon J."/>
            <person name="Bollina V."/>
            <person name="Clarke W.E."/>
            <person name="Tuteja R."/>
            <person name="Spillane C."/>
            <person name="Robinson S.J."/>
            <person name="Links M.G."/>
            <person name="Clarke C."/>
            <person name="Higgins E.E."/>
            <person name="Huebert T."/>
            <person name="Sharpe A.G."/>
            <person name="Parkin I.A."/>
        </authorList>
    </citation>
    <scope>NUCLEOTIDE SEQUENCE [LARGE SCALE GENOMIC DNA]</scope>
    <source>
        <strain evidence="2">cv. DH55</strain>
    </source>
</reference>
<dbReference type="CDD" id="cd02947">
    <property type="entry name" value="TRX_family"/>
    <property type="match status" value="1"/>
</dbReference>
<dbReference type="PROSITE" id="PS00194">
    <property type="entry name" value="THIOREDOXIN_1"/>
    <property type="match status" value="1"/>
</dbReference>
<dbReference type="PRINTS" id="PR00421">
    <property type="entry name" value="THIOREDOXIN"/>
</dbReference>
<dbReference type="Proteomes" id="UP000694864">
    <property type="component" value="Chromosome 4"/>
</dbReference>
<evidence type="ECO:0000259" key="1">
    <source>
        <dbReference type="PROSITE" id="PS51352"/>
    </source>
</evidence>
<organism evidence="2 3">
    <name type="scientific">Camelina sativa</name>
    <name type="common">False flax</name>
    <name type="synonym">Myagrum sativum</name>
    <dbReference type="NCBI Taxonomy" id="90675"/>
    <lineage>
        <taxon>Eukaryota</taxon>
        <taxon>Viridiplantae</taxon>
        <taxon>Streptophyta</taxon>
        <taxon>Embryophyta</taxon>
        <taxon>Tracheophyta</taxon>
        <taxon>Spermatophyta</taxon>
        <taxon>Magnoliopsida</taxon>
        <taxon>eudicotyledons</taxon>
        <taxon>Gunneridae</taxon>
        <taxon>Pentapetalae</taxon>
        <taxon>rosids</taxon>
        <taxon>malvids</taxon>
        <taxon>Brassicales</taxon>
        <taxon>Brassicaceae</taxon>
        <taxon>Camelineae</taxon>
        <taxon>Camelina</taxon>
    </lineage>
</organism>
<dbReference type="GeneID" id="104780935"/>
<name>A0ABM0YNX0_CAMSA</name>
<reference evidence="3" key="2">
    <citation type="submission" date="2025-08" db="UniProtKB">
        <authorList>
            <consortium name="RefSeq"/>
        </authorList>
    </citation>
    <scope>IDENTIFICATION</scope>
    <source>
        <tissue evidence="3">Leaf</tissue>
    </source>
</reference>
<dbReference type="InterPro" id="IPR017937">
    <property type="entry name" value="Thioredoxin_CS"/>
</dbReference>
<proteinExistence type="predicted"/>
<dbReference type="RefSeq" id="XP_010503780.1">
    <property type="nucleotide sequence ID" value="XM_010505478.2"/>
</dbReference>
<dbReference type="InterPro" id="IPR050620">
    <property type="entry name" value="Thioredoxin_H-type-like"/>
</dbReference>
<accession>A0ABM0YNX0</accession>
<dbReference type="Gene3D" id="3.40.30.10">
    <property type="entry name" value="Glutaredoxin"/>
    <property type="match status" value="1"/>
</dbReference>
<gene>
    <name evidence="3" type="primary">LOC104780935</name>
</gene>
<evidence type="ECO:0000313" key="3">
    <source>
        <dbReference type="RefSeq" id="XP_010503780.1"/>
    </source>
</evidence>
<dbReference type="PANTHER" id="PTHR10438">
    <property type="entry name" value="THIOREDOXIN"/>
    <property type="match status" value="1"/>
</dbReference>
<dbReference type="PROSITE" id="PS51352">
    <property type="entry name" value="THIOREDOXIN_2"/>
    <property type="match status" value="1"/>
</dbReference>
<evidence type="ECO:0000313" key="2">
    <source>
        <dbReference type="Proteomes" id="UP000694864"/>
    </source>
</evidence>
<sequence>MAKTMICKATLRDTYVKSERALAKYNCKQNRTEQRKRDGEKMASEEGQVIACHTVESWNEQLQKANDSKTLVVVDFTASWCGPCRFIAPFFADLAKKLPNVLFLKVDIDELKSVASDWAIEAMPTFMFLKEGNILDKVVGARKDELQSTITKHLA</sequence>
<dbReference type="Pfam" id="PF00085">
    <property type="entry name" value="Thioredoxin"/>
    <property type="match status" value="1"/>
</dbReference>
<protein>
    <submittedName>
        <fullName evidence="3">Thioredoxin H1</fullName>
    </submittedName>
</protein>
<dbReference type="InterPro" id="IPR036249">
    <property type="entry name" value="Thioredoxin-like_sf"/>
</dbReference>
<dbReference type="InterPro" id="IPR013766">
    <property type="entry name" value="Thioredoxin_domain"/>
</dbReference>
<keyword evidence="2" id="KW-1185">Reference proteome</keyword>